<organism evidence="2 3">
    <name type="scientific">Conidiobolus coronatus (strain ATCC 28846 / CBS 209.66 / NRRL 28638)</name>
    <name type="common">Delacroixia coronata</name>
    <dbReference type="NCBI Taxonomy" id="796925"/>
    <lineage>
        <taxon>Eukaryota</taxon>
        <taxon>Fungi</taxon>
        <taxon>Fungi incertae sedis</taxon>
        <taxon>Zoopagomycota</taxon>
        <taxon>Entomophthoromycotina</taxon>
        <taxon>Entomophthoromycetes</taxon>
        <taxon>Entomophthorales</taxon>
        <taxon>Ancylistaceae</taxon>
        <taxon>Conidiobolus</taxon>
    </lineage>
</organism>
<reference evidence="2 3" key="1">
    <citation type="journal article" date="2015" name="Genome Biol. Evol.">
        <title>Phylogenomic analyses indicate that early fungi evolved digesting cell walls of algal ancestors of land plants.</title>
        <authorList>
            <person name="Chang Y."/>
            <person name="Wang S."/>
            <person name="Sekimoto S."/>
            <person name="Aerts A.L."/>
            <person name="Choi C."/>
            <person name="Clum A."/>
            <person name="LaButti K.M."/>
            <person name="Lindquist E.A."/>
            <person name="Yee Ngan C."/>
            <person name="Ohm R.A."/>
            <person name="Salamov A.A."/>
            <person name="Grigoriev I.V."/>
            <person name="Spatafora J.W."/>
            <person name="Berbee M.L."/>
        </authorList>
    </citation>
    <scope>NUCLEOTIDE SEQUENCE [LARGE SCALE GENOMIC DNA]</scope>
    <source>
        <strain evidence="2 3">NRRL 28638</strain>
    </source>
</reference>
<gene>
    <name evidence="2" type="ORF">CONCODRAFT_31182</name>
</gene>
<dbReference type="Gene3D" id="3.60.21.70">
    <property type="entry name" value="PhoD-like phosphatase"/>
    <property type="match status" value="1"/>
</dbReference>
<dbReference type="EMBL" id="KQ964512">
    <property type="protein sequence ID" value="KXN70123.1"/>
    <property type="molecule type" value="Genomic_DNA"/>
</dbReference>
<dbReference type="InterPro" id="IPR018946">
    <property type="entry name" value="PhoD-like_MPP"/>
</dbReference>
<evidence type="ECO:0000313" key="3">
    <source>
        <dbReference type="Proteomes" id="UP000070444"/>
    </source>
</evidence>
<protein>
    <recommendedName>
        <fullName evidence="1">PhoD-like phosphatase domain-containing protein</fullName>
    </recommendedName>
</protein>
<dbReference type="GO" id="GO:0016020">
    <property type="term" value="C:membrane"/>
    <property type="evidence" value="ECO:0007669"/>
    <property type="project" value="TreeGrafter"/>
</dbReference>
<dbReference type="InterPro" id="IPR043904">
    <property type="entry name" value="PhoD_2-like"/>
</dbReference>
<feature type="non-terminal residue" evidence="2">
    <location>
        <position position="1"/>
    </location>
</feature>
<evidence type="ECO:0000259" key="1">
    <source>
        <dbReference type="Pfam" id="PF19050"/>
    </source>
</evidence>
<name>A0A137P542_CONC2</name>
<feature type="domain" description="PhoD-like phosphatase" evidence="1">
    <location>
        <begin position="33"/>
        <end position="284"/>
    </location>
</feature>
<dbReference type="Proteomes" id="UP000070444">
    <property type="component" value="Unassembled WGS sequence"/>
</dbReference>
<dbReference type="STRING" id="796925.A0A137P542"/>
<dbReference type="Pfam" id="PF19050">
    <property type="entry name" value="PhoD_2"/>
    <property type="match status" value="2"/>
</dbReference>
<sequence>FWRYNISLPIADQEKFFEYSVNNGAMNRVYIAGYSQRWRWFFHSCNGFSNDISPEKQEKLGGANVLWNDMFTLHSKQPYHVQVGGGDQLYCDDVFLTNALKGWLGIVSHKDRDKAVFTKTVADEVSDFYFKNYVKCFGSGTFALALAQIPYSFVTDDHDIFDGYGSYPDRLQSSPYFQGIGAIALRFFLLFQHHTTFQRAKIDNYIGVKSFSWFKNFGNSTAIVGFDNRSERSINQTLSYESYDMVFNTMEKELPPDCKHLMVILGIPICYPRFAVVESAMQGWQSIQHSLSFHKLFGKTGAMEQILNQFGQPELLDDLLDHWTAAPRMNERSQLIWRLQHIARNRNIRITFLSGDVHCCGAGTFHSTKFVSPPNDFRYMCQIVSSAIVNAPPPNIVTDALHQTAITYNLDDYTSEDMISLFSNDVDGTKLNNQKLLPRRNYCSVMEDSNTNNIMFTLRVENL</sequence>
<dbReference type="AlphaFoldDB" id="A0A137P542"/>
<proteinExistence type="predicted"/>
<dbReference type="CDD" id="cd07389">
    <property type="entry name" value="MPP_PhoD"/>
    <property type="match status" value="1"/>
</dbReference>
<keyword evidence="3" id="KW-1185">Reference proteome</keyword>
<dbReference type="OrthoDB" id="9999821at2759"/>
<dbReference type="PANTHER" id="PTHR46689:SF1">
    <property type="entry name" value="PHOD-LIKE PHOSPHATASE DOMAIN-CONTAINING PROTEIN"/>
    <property type="match status" value="1"/>
</dbReference>
<dbReference type="InterPro" id="IPR038607">
    <property type="entry name" value="PhoD-like_sf"/>
</dbReference>
<accession>A0A137P542</accession>
<dbReference type="PANTHER" id="PTHR46689">
    <property type="entry name" value="MEMBRANE PROTEIN, PUTATIVE-RELATED"/>
    <property type="match status" value="1"/>
</dbReference>
<feature type="non-terminal residue" evidence="2">
    <location>
        <position position="463"/>
    </location>
</feature>
<dbReference type="OMA" id="NQNMRWA"/>
<evidence type="ECO:0000313" key="2">
    <source>
        <dbReference type="EMBL" id="KXN70123.1"/>
    </source>
</evidence>
<feature type="domain" description="PhoD-like phosphatase" evidence="1">
    <location>
        <begin position="293"/>
        <end position="447"/>
    </location>
</feature>